<dbReference type="SMART" id="SM00974">
    <property type="entry name" value="T5orf172"/>
    <property type="match status" value="1"/>
</dbReference>
<dbReference type="InterPro" id="IPR018306">
    <property type="entry name" value="Phage_T5_Orf172_DNA-bd"/>
</dbReference>
<comment type="caution">
    <text evidence="4">The sequence shown here is derived from an EMBL/GenBank/DDBJ whole genome shotgun (WGS) entry which is preliminary data.</text>
</comment>
<dbReference type="Proteomes" id="UP001260872">
    <property type="component" value="Unassembled WGS sequence"/>
</dbReference>
<proteinExistence type="predicted"/>
<evidence type="ECO:0000313" key="4">
    <source>
        <dbReference type="EMBL" id="MDR5712417.1"/>
    </source>
</evidence>
<dbReference type="EMBL" id="JAVKGT010000025">
    <property type="protein sequence ID" value="MDR5712417.1"/>
    <property type="molecule type" value="Genomic_DNA"/>
</dbReference>
<dbReference type="Pfam" id="PF13250">
    <property type="entry name" value="SNIPE"/>
    <property type="match status" value="1"/>
</dbReference>
<evidence type="ECO:0000256" key="2">
    <source>
        <dbReference type="SAM" id="Phobius"/>
    </source>
</evidence>
<accession>A0ABU1FW01</accession>
<feature type="domain" description="Bacteriophage T5 Orf172 DNA-binding" evidence="3">
    <location>
        <begin position="362"/>
        <end position="445"/>
    </location>
</feature>
<name>A0ABU1FW01_9MICC</name>
<feature type="coiled-coil region" evidence="1">
    <location>
        <begin position="258"/>
        <end position="352"/>
    </location>
</feature>
<gene>
    <name evidence="4" type="ORF">RH857_09790</name>
</gene>
<evidence type="ECO:0000259" key="3">
    <source>
        <dbReference type="SMART" id="SM00974"/>
    </source>
</evidence>
<keyword evidence="2" id="KW-1133">Transmembrane helix</keyword>
<keyword evidence="2" id="KW-0472">Membrane</keyword>
<keyword evidence="1" id="KW-0175">Coiled coil</keyword>
<keyword evidence="5" id="KW-1185">Reference proteome</keyword>
<dbReference type="InterPro" id="IPR025280">
    <property type="entry name" value="SNIPE"/>
</dbReference>
<evidence type="ECO:0000313" key="5">
    <source>
        <dbReference type="Proteomes" id="UP001260872"/>
    </source>
</evidence>
<sequence length="475" mass="53256">MNNLDIPGHKLPKTGGAGVLSSSLRGIAILGLLLSLIPGVAFIVSPLVIFYVWRLHGRALDLWKNHLGVLEERDHAIMQAQQLQTHNGQLLEEAKRLGTLDVLQWESEKQRLETEVAALTAEQRTLTARVVDLKDMADLNDYGLYNFENPADDAVRVKAQLDEVKAQAKRMVREKIAATGATNWTVNNSAAQGRKMVNDMTKLLLRAFNAEVENSIKTVKAGHIAAARKRVEKSAEQVERLGSMLQIRISPQYLRLRLRELELTHEHLEAVKAAKEAEREARALAREEAKAQKELLAAKAKQEKEVEHRRNVLAQLQAQGALDEIAKAAAALSEAEEALEDVESTMANTRAGYVYVASNRGAFGPDVVKIGMTRRLNPEDRLRELSDASVPFNFDKHTIIFSEDAWGLENALHKHFADRRVNLINMRREYFYATPAEVKEALLAHDVQVLEYHEEAEAPEYLASQKMRGEQPALR</sequence>
<organism evidence="4 5">
    <name type="scientific">Nesterenkonia flava</name>
    <dbReference type="NCBI Taxonomy" id="469799"/>
    <lineage>
        <taxon>Bacteria</taxon>
        <taxon>Bacillati</taxon>
        <taxon>Actinomycetota</taxon>
        <taxon>Actinomycetes</taxon>
        <taxon>Micrococcales</taxon>
        <taxon>Micrococcaceae</taxon>
        <taxon>Nesterenkonia</taxon>
    </lineage>
</organism>
<keyword evidence="2" id="KW-0812">Transmembrane</keyword>
<dbReference type="RefSeq" id="WP_310537793.1">
    <property type="nucleotide sequence ID" value="NZ_BAAAOC010000083.1"/>
</dbReference>
<feature type="transmembrane region" description="Helical" evidence="2">
    <location>
        <begin position="27"/>
        <end position="53"/>
    </location>
</feature>
<dbReference type="Pfam" id="PF13455">
    <property type="entry name" value="MUG113"/>
    <property type="match status" value="1"/>
</dbReference>
<evidence type="ECO:0000256" key="1">
    <source>
        <dbReference type="SAM" id="Coils"/>
    </source>
</evidence>
<protein>
    <submittedName>
        <fullName evidence="4">DUF4041 domain-containing protein</fullName>
    </submittedName>
</protein>
<reference evidence="5" key="1">
    <citation type="submission" date="2023-07" db="EMBL/GenBank/DDBJ databases">
        <title>Description of three actinobacteria isolated from air of manufacturing shop in a pharmaceutical factory.</title>
        <authorList>
            <person name="Zhang D.-F."/>
        </authorList>
    </citation>
    <scope>NUCLEOTIDE SEQUENCE [LARGE SCALE GENOMIC DNA]</scope>
    <source>
        <strain evidence="5">CCTCC AB 207010</strain>
    </source>
</reference>
<feature type="coiled-coil region" evidence="1">
    <location>
        <begin position="102"/>
        <end position="129"/>
    </location>
</feature>